<dbReference type="AlphaFoldDB" id="A0AAU8C849"/>
<name>A0AAU8C849_9RHOB</name>
<geneLocation type="plasmid" evidence="5">
    <name>pZYJ04</name>
</geneLocation>
<protein>
    <submittedName>
        <fullName evidence="5">Glycosyltransferase</fullName>
        <ecNumber evidence="5">2.4.-.-</ecNumber>
    </submittedName>
</protein>
<dbReference type="InterPro" id="IPR028098">
    <property type="entry name" value="Glyco_trans_4-like_N"/>
</dbReference>
<dbReference type="PANTHER" id="PTHR12526:SF510">
    <property type="entry name" value="D-INOSITOL 3-PHOSPHATE GLYCOSYLTRANSFERASE"/>
    <property type="match status" value="1"/>
</dbReference>
<dbReference type="Gene3D" id="3.40.50.2000">
    <property type="entry name" value="Glycogen Phosphorylase B"/>
    <property type="match status" value="2"/>
</dbReference>
<reference evidence="5" key="2">
    <citation type="submission" date="2024-06" db="EMBL/GenBank/DDBJ databases">
        <authorList>
            <person name="Deng Y."/>
        </authorList>
    </citation>
    <scope>NUCLEOTIDE SEQUENCE</scope>
    <source>
        <strain evidence="5">TCYB15</strain>
        <plasmid evidence="5">pZYJ04</plasmid>
    </source>
</reference>
<dbReference type="KEGG" id="suly:ABM428_17445"/>
<proteinExistence type="predicted"/>
<dbReference type="GO" id="GO:0016757">
    <property type="term" value="F:glycosyltransferase activity"/>
    <property type="evidence" value="ECO:0007669"/>
    <property type="project" value="UniProtKB-KW"/>
</dbReference>
<dbReference type="EMBL" id="CP159197">
    <property type="protein sequence ID" value="XCF12308.1"/>
    <property type="molecule type" value="Genomic_DNA"/>
</dbReference>
<dbReference type="Pfam" id="PF13439">
    <property type="entry name" value="Glyco_transf_4"/>
    <property type="match status" value="1"/>
</dbReference>
<evidence type="ECO:0000256" key="2">
    <source>
        <dbReference type="ARBA" id="ARBA00022679"/>
    </source>
</evidence>
<keyword evidence="2 5" id="KW-0808">Transferase</keyword>
<reference evidence="5" key="1">
    <citation type="journal article" date="2020" name="Int. J. Syst. Evol. Microbiol.">
        <title>Notification of changes in taxonomic opinion previously published outside the IJSEM.</title>
        <authorList>
            <person name="Oren A."/>
            <person name="Garrity G."/>
        </authorList>
    </citation>
    <scope>NUCLEOTIDE SEQUENCE</scope>
    <source>
        <strain evidence="5">TCYB15</strain>
    </source>
</reference>
<dbReference type="InterPro" id="IPR001296">
    <property type="entry name" value="Glyco_trans_1"/>
</dbReference>
<feature type="domain" description="Glycosyl transferase family 1" evidence="3">
    <location>
        <begin position="205"/>
        <end position="352"/>
    </location>
</feature>
<sequence>MHILTVRSTLPDMGPGTQPLVIARELRSRGDTVSFATSGGAYTDTVRAADFPVHIIPELAPDRHRLGAVVRAVAALRRLIVAENPDVIHGHNAAATILAVTAARLAGKRIPAVTSVRGVEERDTHQWRNKIWKRTPGVLLAVCEKTRDRLLSFGVPDDRISVTYNGVDLARFQPESVDGAVQRQALGLTGKIVVGTTGAFTGSPAQGGPSKGQHILVKAVAQLKDRHPDLAVLLVGDGKTRSMVEDLARDLGCADRVVFAGRRFDVPEMLSAMDIYCLASISGEFFPNSIIEAMSMGLPWVGSDIAGLSELTADGEAGQVTPIGDVAALAANLDRLAGDADLRASRGARARNEVEQRLSIEHVCDRIVSAYLQAGVPENIARETSPHVI</sequence>
<dbReference type="EC" id="2.4.-.-" evidence="5"/>
<organism evidence="5">
    <name type="scientific">Sulfitobacter sp. TCYB15</name>
    <dbReference type="NCBI Taxonomy" id="3229275"/>
    <lineage>
        <taxon>Bacteria</taxon>
        <taxon>Pseudomonadati</taxon>
        <taxon>Pseudomonadota</taxon>
        <taxon>Alphaproteobacteria</taxon>
        <taxon>Rhodobacterales</taxon>
        <taxon>Roseobacteraceae</taxon>
        <taxon>Sulfitobacter</taxon>
    </lineage>
</organism>
<dbReference type="RefSeq" id="WP_353628717.1">
    <property type="nucleotide sequence ID" value="NZ_CP159197.1"/>
</dbReference>
<gene>
    <name evidence="5" type="ORF">ABM428_17445</name>
</gene>
<evidence type="ECO:0000259" key="3">
    <source>
        <dbReference type="Pfam" id="PF00534"/>
    </source>
</evidence>
<dbReference type="Pfam" id="PF00534">
    <property type="entry name" value="Glycos_transf_1"/>
    <property type="match status" value="1"/>
</dbReference>
<dbReference type="PANTHER" id="PTHR12526">
    <property type="entry name" value="GLYCOSYLTRANSFERASE"/>
    <property type="match status" value="1"/>
</dbReference>
<keyword evidence="1 5" id="KW-0328">Glycosyltransferase</keyword>
<evidence type="ECO:0000259" key="4">
    <source>
        <dbReference type="Pfam" id="PF13439"/>
    </source>
</evidence>
<accession>A0AAU8C849</accession>
<evidence type="ECO:0000256" key="1">
    <source>
        <dbReference type="ARBA" id="ARBA00022676"/>
    </source>
</evidence>
<keyword evidence="5" id="KW-0614">Plasmid</keyword>
<feature type="domain" description="Glycosyltransferase subfamily 4-like N-terminal" evidence="4">
    <location>
        <begin position="22"/>
        <end position="171"/>
    </location>
</feature>
<evidence type="ECO:0000313" key="5">
    <source>
        <dbReference type="EMBL" id="XCF12308.1"/>
    </source>
</evidence>
<dbReference type="SUPFAM" id="SSF53756">
    <property type="entry name" value="UDP-Glycosyltransferase/glycogen phosphorylase"/>
    <property type="match status" value="1"/>
</dbReference>